<dbReference type="InterPro" id="IPR003958">
    <property type="entry name" value="CBFA_NFYB_domain"/>
</dbReference>
<dbReference type="GO" id="GO:0046982">
    <property type="term" value="F:protein heterodimerization activity"/>
    <property type="evidence" value="ECO:0007669"/>
    <property type="project" value="InterPro"/>
</dbReference>
<dbReference type="CDD" id="cd22908">
    <property type="entry name" value="HFD_NFYC-like"/>
    <property type="match status" value="1"/>
</dbReference>
<dbReference type="InterPro" id="IPR009072">
    <property type="entry name" value="Histone-fold"/>
</dbReference>
<dbReference type="GO" id="GO:0016602">
    <property type="term" value="C:CCAAT-binding factor complex"/>
    <property type="evidence" value="ECO:0007669"/>
    <property type="project" value="TreeGrafter"/>
</dbReference>
<keyword evidence="3" id="KW-0238">DNA-binding</keyword>
<dbReference type="Gene3D" id="1.10.20.10">
    <property type="entry name" value="Histone, subunit A"/>
    <property type="match status" value="1"/>
</dbReference>
<dbReference type="EMBL" id="CALTRL010006015">
    <property type="protein sequence ID" value="CAH7688800.1"/>
    <property type="molecule type" value="Genomic_DNA"/>
</dbReference>
<name>A0AAV0B3Z0_PHAPC</name>
<keyword evidence="4" id="KW-0804">Transcription</keyword>
<keyword evidence="10" id="KW-1185">Reference proteome</keyword>
<evidence type="ECO:0000313" key="8">
    <source>
        <dbReference type="EMBL" id="CAH7681432.1"/>
    </source>
</evidence>
<dbReference type="PANTHER" id="PTHR10252:SF8">
    <property type="entry name" value="NUCLEAR TRANSCRIPTION FACTOR Y SUBUNIT GAMMA"/>
    <property type="match status" value="1"/>
</dbReference>
<dbReference type="Proteomes" id="UP001153365">
    <property type="component" value="Unassembled WGS sequence"/>
</dbReference>
<sequence length="85" mass="9509">SDFKDSQIPLARIKKLLKTDPEIRMIANEVIVLLDKACQIFVNEITVRAFLVATSSNRRTINTSDIASAVSQSDMFDFLIDIVPP</sequence>
<comment type="caution">
    <text evidence="8">The sequence shown here is derived from an EMBL/GenBank/DDBJ whole genome shotgun (WGS) entry which is preliminary data.</text>
</comment>
<dbReference type="AlphaFoldDB" id="A0AAV0B3Z0"/>
<feature type="domain" description="Transcription factor CBF/NF-Y/archaeal histone" evidence="7">
    <location>
        <begin position="7"/>
        <end position="70"/>
    </location>
</feature>
<dbReference type="GO" id="GO:0000978">
    <property type="term" value="F:RNA polymerase II cis-regulatory region sequence-specific DNA binding"/>
    <property type="evidence" value="ECO:0007669"/>
    <property type="project" value="TreeGrafter"/>
</dbReference>
<feature type="non-terminal residue" evidence="8">
    <location>
        <position position="1"/>
    </location>
</feature>
<evidence type="ECO:0000256" key="5">
    <source>
        <dbReference type="ARBA" id="ARBA00023242"/>
    </source>
</evidence>
<comment type="subcellular location">
    <subcellularLocation>
        <location evidence="1">Nucleus</location>
    </subcellularLocation>
</comment>
<evidence type="ECO:0000313" key="10">
    <source>
        <dbReference type="Proteomes" id="UP001153365"/>
    </source>
</evidence>
<keyword evidence="2" id="KW-0805">Transcription regulation</keyword>
<dbReference type="PANTHER" id="PTHR10252">
    <property type="entry name" value="HISTONE-LIKE TRANSCRIPTION FACTOR CCAAT-RELATED"/>
    <property type="match status" value="1"/>
</dbReference>
<evidence type="ECO:0000259" key="7">
    <source>
        <dbReference type="Pfam" id="PF00808"/>
    </source>
</evidence>
<reference evidence="8" key="1">
    <citation type="submission" date="2022-06" db="EMBL/GenBank/DDBJ databases">
        <authorList>
            <consortium name="SYNGENTA / RWTH Aachen University"/>
        </authorList>
    </citation>
    <scope>NUCLEOTIDE SEQUENCE</scope>
</reference>
<dbReference type="FunFam" id="1.10.20.10:FF:000062">
    <property type="entry name" value="Nuclear transcription factor Y subunit C"/>
    <property type="match status" value="1"/>
</dbReference>
<dbReference type="EMBL" id="CALTRL010003562">
    <property type="protein sequence ID" value="CAH7681432.1"/>
    <property type="molecule type" value="Genomic_DNA"/>
</dbReference>
<gene>
    <name evidence="8" type="ORF">PPACK8108_LOCUS14021</name>
    <name evidence="9" type="ORF">PPACK8108_LOCUS23823</name>
</gene>
<dbReference type="Pfam" id="PF00808">
    <property type="entry name" value="CBFD_NFYB_HMF"/>
    <property type="match status" value="1"/>
</dbReference>
<keyword evidence="5" id="KW-0539">Nucleus</keyword>
<dbReference type="SUPFAM" id="SSF47113">
    <property type="entry name" value="Histone-fold"/>
    <property type="match status" value="1"/>
</dbReference>
<evidence type="ECO:0000256" key="2">
    <source>
        <dbReference type="ARBA" id="ARBA00023015"/>
    </source>
</evidence>
<accession>A0AAV0B3Z0</accession>
<dbReference type="GO" id="GO:0001228">
    <property type="term" value="F:DNA-binding transcription activator activity, RNA polymerase II-specific"/>
    <property type="evidence" value="ECO:0007669"/>
    <property type="project" value="TreeGrafter"/>
</dbReference>
<evidence type="ECO:0000256" key="6">
    <source>
        <dbReference type="ARBA" id="ARBA00038129"/>
    </source>
</evidence>
<evidence type="ECO:0000256" key="4">
    <source>
        <dbReference type="ARBA" id="ARBA00023163"/>
    </source>
</evidence>
<evidence type="ECO:0000256" key="1">
    <source>
        <dbReference type="ARBA" id="ARBA00004123"/>
    </source>
</evidence>
<evidence type="ECO:0000256" key="3">
    <source>
        <dbReference type="ARBA" id="ARBA00023125"/>
    </source>
</evidence>
<feature type="non-terminal residue" evidence="8">
    <location>
        <position position="85"/>
    </location>
</feature>
<protein>
    <submittedName>
        <fullName evidence="8">Histone-fold-containing protein</fullName>
    </submittedName>
</protein>
<proteinExistence type="inferred from homology"/>
<dbReference type="InterPro" id="IPR050568">
    <property type="entry name" value="Transcr_DNA_Rep_Reg"/>
</dbReference>
<comment type="similarity">
    <text evidence="6">Belongs to the NFYC/HAP5 subunit family.</text>
</comment>
<organism evidence="8 10">
    <name type="scientific">Phakopsora pachyrhizi</name>
    <name type="common">Asian soybean rust disease fungus</name>
    <dbReference type="NCBI Taxonomy" id="170000"/>
    <lineage>
        <taxon>Eukaryota</taxon>
        <taxon>Fungi</taxon>
        <taxon>Dikarya</taxon>
        <taxon>Basidiomycota</taxon>
        <taxon>Pucciniomycotina</taxon>
        <taxon>Pucciniomycetes</taxon>
        <taxon>Pucciniales</taxon>
        <taxon>Phakopsoraceae</taxon>
        <taxon>Phakopsora</taxon>
    </lineage>
</organism>
<evidence type="ECO:0000313" key="9">
    <source>
        <dbReference type="EMBL" id="CAH7688800.1"/>
    </source>
</evidence>